<dbReference type="EMBL" id="BTGU01000044">
    <property type="protein sequence ID" value="GMN53115.1"/>
    <property type="molecule type" value="Genomic_DNA"/>
</dbReference>
<dbReference type="PANTHER" id="PTHR37265">
    <property type="entry name" value="OS01G0195300 PROTEIN"/>
    <property type="match status" value="1"/>
</dbReference>
<keyword evidence="3" id="KW-1185">Reference proteome</keyword>
<gene>
    <name evidence="2" type="ORF">TIFTF001_022253</name>
</gene>
<proteinExistence type="predicted"/>
<sequence length="189" mass="20263">MEDVRKRSSGTGEEEEREWLPAAKRPKEDQATAAAVADEDIMAWLSLDEEDEEDDRLILELLEAEKSCAAEAANKVRFSEDPYHRSSPASVFQTTPSSYVTINGNEESCGSSFSDWDSSVMASVDMAGFEAGSELFGIGFGAVGRSGAWGANAEEGCGGEWDDELGLDLNDDSLAGFLGEIVSSEQSLA</sequence>
<protein>
    <submittedName>
        <fullName evidence="2">Uncharacterized protein</fullName>
    </submittedName>
</protein>
<evidence type="ECO:0000313" key="2">
    <source>
        <dbReference type="EMBL" id="GMN53115.1"/>
    </source>
</evidence>
<evidence type="ECO:0000256" key="1">
    <source>
        <dbReference type="SAM" id="MobiDB-lite"/>
    </source>
</evidence>
<dbReference type="AlphaFoldDB" id="A0AA88AJL6"/>
<comment type="caution">
    <text evidence="2">The sequence shown here is derived from an EMBL/GenBank/DDBJ whole genome shotgun (WGS) entry which is preliminary data.</text>
</comment>
<dbReference type="Proteomes" id="UP001187192">
    <property type="component" value="Unassembled WGS sequence"/>
</dbReference>
<evidence type="ECO:0000313" key="3">
    <source>
        <dbReference type="Proteomes" id="UP001187192"/>
    </source>
</evidence>
<organism evidence="2 3">
    <name type="scientific">Ficus carica</name>
    <name type="common">Common fig</name>
    <dbReference type="NCBI Taxonomy" id="3494"/>
    <lineage>
        <taxon>Eukaryota</taxon>
        <taxon>Viridiplantae</taxon>
        <taxon>Streptophyta</taxon>
        <taxon>Embryophyta</taxon>
        <taxon>Tracheophyta</taxon>
        <taxon>Spermatophyta</taxon>
        <taxon>Magnoliopsida</taxon>
        <taxon>eudicotyledons</taxon>
        <taxon>Gunneridae</taxon>
        <taxon>Pentapetalae</taxon>
        <taxon>rosids</taxon>
        <taxon>fabids</taxon>
        <taxon>Rosales</taxon>
        <taxon>Moraceae</taxon>
        <taxon>Ficeae</taxon>
        <taxon>Ficus</taxon>
    </lineage>
</organism>
<accession>A0AA88AJL6</accession>
<reference evidence="2" key="1">
    <citation type="submission" date="2023-07" db="EMBL/GenBank/DDBJ databases">
        <title>draft genome sequence of fig (Ficus carica).</title>
        <authorList>
            <person name="Takahashi T."/>
            <person name="Nishimura K."/>
        </authorList>
    </citation>
    <scope>NUCLEOTIDE SEQUENCE</scope>
</reference>
<dbReference type="PANTHER" id="PTHR37265:SF5">
    <property type="entry name" value="OS01G0195300 PROTEIN"/>
    <property type="match status" value="1"/>
</dbReference>
<name>A0AA88AJL6_FICCA</name>
<feature type="region of interest" description="Disordered" evidence="1">
    <location>
        <begin position="1"/>
        <end position="33"/>
    </location>
</feature>